<keyword evidence="3" id="KW-1185">Reference proteome</keyword>
<dbReference type="EMBL" id="JAFREM010000038">
    <property type="protein sequence ID" value="MBO1308584.1"/>
    <property type="molecule type" value="Genomic_DNA"/>
</dbReference>
<dbReference type="InterPro" id="IPR021560">
    <property type="entry name" value="DUF3021"/>
</dbReference>
<keyword evidence="1" id="KW-0812">Transmembrane</keyword>
<reference evidence="2 3" key="1">
    <citation type="submission" date="2021-03" db="EMBL/GenBank/DDBJ databases">
        <title>Enterococcal diversity collection.</title>
        <authorList>
            <person name="Gilmore M.S."/>
            <person name="Schwartzman J."/>
            <person name="Van Tyne D."/>
            <person name="Martin M."/>
            <person name="Earl A.M."/>
            <person name="Manson A.L."/>
            <person name="Straub T."/>
            <person name="Salamzade R."/>
            <person name="Saavedra J."/>
            <person name="Lebreton F."/>
            <person name="Prichula J."/>
            <person name="Schaufler K."/>
            <person name="Gaca A."/>
            <person name="Sgardioli B."/>
            <person name="Wagenaar J."/>
            <person name="Strong T."/>
        </authorList>
    </citation>
    <scope>NUCLEOTIDE SEQUENCE [LARGE SCALE GENOMIC DNA]</scope>
    <source>
        <strain evidence="2 3">669A</strain>
    </source>
</reference>
<dbReference type="RefSeq" id="WP_207675576.1">
    <property type="nucleotide sequence ID" value="NZ_JAFREM010000038.1"/>
</dbReference>
<feature type="transmembrane region" description="Helical" evidence="1">
    <location>
        <begin position="7"/>
        <end position="26"/>
    </location>
</feature>
<comment type="caution">
    <text evidence="2">The sequence shown here is derived from an EMBL/GenBank/DDBJ whole genome shotgun (WGS) entry which is preliminary data.</text>
</comment>
<evidence type="ECO:0000313" key="2">
    <source>
        <dbReference type="EMBL" id="MBO1308584.1"/>
    </source>
</evidence>
<keyword evidence="1" id="KW-1133">Transmembrane helix</keyword>
<evidence type="ECO:0000256" key="1">
    <source>
        <dbReference type="SAM" id="Phobius"/>
    </source>
</evidence>
<organism evidence="2 3">
    <name type="scientific">Candidatus Enterococcus moelleringii</name>
    <dbReference type="NCBI Taxonomy" id="2815325"/>
    <lineage>
        <taxon>Bacteria</taxon>
        <taxon>Bacillati</taxon>
        <taxon>Bacillota</taxon>
        <taxon>Bacilli</taxon>
        <taxon>Lactobacillales</taxon>
        <taxon>Enterococcaceae</taxon>
        <taxon>Enterococcus</taxon>
    </lineage>
</organism>
<protein>
    <submittedName>
        <fullName evidence="2">DUF3021 domain-containing protein</fullName>
    </submittedName>
</protein>
<accession>A0ABS3LJQ3</accession>
<name>A0ABS3LJQ3_9ENTE</name>
<feature type="transmembrane region" description="Helical" evidence="1">
    <location>
        <begin position="32"/>
        <end position="50"/>
    </location>
</feature>
<sequence>MKIIKAGIGGMLVGSLIFLVMGLFFVDEQVRAMIIGVLVMSLLIGMLSRVYDSNLPLLAAAAIHLLGSYLLFFATAYLFKWFPFAIGPVVGGSLMFIAIFLVIWTGYYFAEKKQIEKMNKHLK</sequence>
<feature type="transmembrane region" description="Helical" evidence="1">
    <location>
        <begin position="57"/>
        <end position="79"/>
    </location>
</feature>
<gene>
    <name evidence="2" type="ORF">JZO70_20585</name>
</gene>
<dbReference type="Pfam" id="PF11457">
    <property type="entry name" value="DUF3021"/>
    <property type="match status" value="1"/>
</dbReference>
<proteinExistence type="predicted"/>
<feature type="transmembrane region" description="Helical" evidence="1">
    <location>
        <begin position="85"/>
        <end position="110"/>
    </location>
</feature>
<evidence type="ECO:0000313" key="3">
    <source>
        <dbReference type="Proteomes" id="UP000664601"/>
    </source>
</evidence>
<dbReference type="Proteomes" id="UP000664601">
    <property type="component" value="Unassembled WGS sequence"/>
</dbReference>
<keyword evidence="1" id="KW-0472">Membrane</keyword>